<feature type="transmembrane region" description="Helical" evidence="1">
    <location>
        <begin position="146"/>
        <end position="167"/>
    </location>
</feature>
<evidence type="ECO:0000313" key="3">
    <source>
        <dbReference type="EMBL" id="MBW2961205.1"/>
    </source>
</evidence>
<dbReference type="EMBL" id="JAHWDF010000004">
    <property type="protein sequence ID" value="MBW2961205.1"/>
    <property type="molecule type" value="Genomic_DNA"/>
</dbReference>
<keyword evidence="1" id="KW-0812">Transmembrane</keyword>
<feature type="transmembrane region" description="Helical" evidence="1">
    <location>
        <begin position="6"/>
        <end position="22"/>
    </location>
</feature>
<feature type="transmembrane region" description="Helical" evidence="1">
    <location>
        <begin position="88"/>
        <end position="110"/>
    </location>
</feature>
<keyword evidence="1" id="KW-0472">Membrane</keyword>
<keyword evidence="4" id="KW-1185">Reference proteome</keyword>
<keyword evidence="1" id="KW-1133">Transmembrane helix</keyword>
<reference evidence="3 4" key="1">
    <citation type="submission" date="2021-07" db="EMBL/GenBank/DDBJ databases">
        <title>Mesonia aestuariivivens sp. nov., isolated from a tidal flat.</title>
        <authorList>
            <person name="Kim Y.-O."/>
            <person name="Yoon J.-H."/>
        </authorList>
    </citation>
    <scope>NUCLEOTIDE SEQUENCE [LARGE SCALE GENOMIC DNA]</scope>
    <source>
        <strain evidence="3 4">JHPTF-M18</strain>
    </source>
</reference>
<evidence type="ECO:0000259" key="2">
    <source>
        <dbReference type="Pfam" id="PF00892"/>
    </source>
</evidence>
<accession>A0ABS6W033</accession>
<feature type="transmembrane region" description="Helical" evidence="1">
    <location>
        <begin position="29"/>
        <end position="47"/>
    </location>
</feature>
<feature type="domain" description="EamA" evidence="2">
    <location>
        <begin position="152"/>
        <end position="285"/>
    </location>
</feature>
<keyword evidence="3" id="KW-0813">Transport</keyword>
<organism evidence="3 4">
    <name type="scientific">Mesonia aestuariivivens</name>
    <dbReference type="NCBI Taxonomy" id="2796128"/>
    <lineage>
        <taxon>Bacteria</taxon>
        <taxon>Pseudomonadati</taxon>
        <taxon>Bacteroidota</taxon>
        <taxon>Flavobacteriia</taxon>
        <taxon>Flavobacteriales</taxon>
        <taxon>Flavobacteriaceae</taxon>
        <taxon>Mesonia</taxon>
    </lineage>
</organism>
<protein>
    <submittedName>
        <fullName evidence="3">GRP family sugar transporter</fullName>
    </submittedName>
</protein>
<feature type="transmembrane region" description="Helical" evidence="1">
    <location>
        <begin position="212"/>
        <end position="230"/>
    </location>
</feature>
<dbReference type="InterPro" id="IPR000620">
    <property type="entry name" value="EamA_dom"/>
</dbReference>
<dbReference type="RefSeq" id="WP_219039487.1">
    <property type="nucleotide sequence ID" value="NZ_JAHWDF010000004.1"/>
</dbReference>
<feature type="transmembrane region" description="Helical" evidence="1">
    <location>
        <begin position="179"/>
        <end position="200"/>
    </location>
</feature>
<feature type="transmembrane region" description="Helical" evidence="1">
    <location>
        <begin position="271"/>
        <end position="288"/>
    </location>
</feature>
<keyword evidence="3" id="KW-0762">Sugar transport</keyword>
<evidence type="ECO:0000256" key="1">
    <source>
        <dbReference type="SAM" id="Phobius"/>
    </source>
</evidence>
<sequence length="289" mass="31942">MIYLLLSILSSTAIYVVFKLLDRFKINSLYAIVVNYFTACIAGYFGLERAFTIEDTLAQDWIFGAILLGVLFITVFNLMAITTQKSGLSAVSVASKMSVAIPILFVIFYYNEPTGFLKICGIALALVAVYLSSVKTKSGIQLEKNTLIYPLLVFLGSGIIETLIKFLEQNFVTKEDVALFSTSIFICAAVIGMIIGIIHFTKKKIKFTYREVLGGIALGIPNYYSIYFFIQALRSGMPSTTVFILNNVAIVLLSTLLGILLFKEKLLRKNWIGIALAVVSIILVALTTR</sequence>
<evidence type="ECO:0000313" key="4">
    <source>
        <dbReference type="Proteomes" id="UP000719267"/>
    </source>
</evidence>
<proteinExistence type="predicted"/>
<feature type="transmembrane region" description="Helical" evidence="1">
    <location>
        <begin position="242"/>
        <end position="262"/>
    </location>
</feature>
<feature type="transmembrane region" description="Helical" evidence="1">
    <location>
        <begin position="116"/>
        <end position="134"/>
    </location>
</feature>
<comment type="caution">
    <text evidence="3">The sequence shown here is derived from an EMBL/GenBank/DDBJ whole genome shotgun (WGS) entry which is preliminary data.</text>
</comment>
<gene>
    <name evidence="3" type="ORF">KW502_05270</name>
</gene>
<dbReference type="Proteomes" id="UP000719267">
    <property type="component" value="Unassembled WGS sequence"/>
</dbReference>
<feature type="transmembrane region" description="Helical" evidence="1">
    <location>
        <begin position="62"/>
        <end position="81"/>
    </location>
</feature>
<dbReference type="Pfam" id="PF00892">
    <property type="entry name" value="EamA"/>
    <property type="match status" value="1"/>
</dbReference>
<name>A0ABS6W033_9FLAO</name>